<comment type="catalytic activity">
    <reaction evidence="10">
        <text>uridine(54) in tRNA + (6R)-5,10-methylene-5,6,7,8-tetrahydrofolate + NADPH + H(+) = 5-methyluridine(54) in tRNA + (6S)-5,6,7,8-tetrahydrofolate + NADP(+)</text>
        <dbReference type="Rhea" id="RHEA:62372"/>
        <dbReference type="Rhea" id="RHEA-COMP:10167"/>
        <dbReference type="Rhea" id="RHEA-COMP:10193"/>
        <dbReference type="ChEBI" id="CHEBI:15378"/>
        <dbReference type="ChEBI" id="CHEBI:15636"/>
        <dbReference type="ChEBI" id="CHEBI:57453"/>
        <dbReference type="ChEBI" id="CHEBI:57783"/>
        <dbReference type="ChEBI" id="CHEBI:58349"/>
        <dbReference type="ChEBI" id="CHEBI:65315"/>
        <dbReference type="ChEBI" id="CHEBI:74447"/>
        <dbReference type="EC" id="2.1.1.74"/>
    </reaction>
</comment>
<comment type="function">
    <text evidence="10">Catalyzes the folate-dependent formation of 5-methyl-uridine at position 54 (M-5-U54) in all tRNAs.</text>
</comment>
<dbReference type="InterPro" id="IPR040131">
    <property type="entry name" value="MnmG_N"/>
</dbReference>
<dbReference type="PANTHER" id="PTHR11806">
    <property type="entry name" value="GLUCOSE INHIBITED DIVISION PROTEIN A"/>
    <property type="match status" value="1"/>
</dbReference>
<evidence type="ECO:0000256" key="4">
    <source>
        <dbReference type="ARBA" id="ARBA00022630"/>
    </source>
</evidence>
<sequence>MKLTEAKQVTVIGAGLAGSEAAWQIASRGVPVKLYEMRPVVKTPAHHTDKFAELVCTNSLRANGLTNAVGVLKEEMRMLDSIILKSADKNAVPAGGALAVDRDGFSGDITSILHNHPLIEVVNEEIQHIPEEGIVVIATGPLTSPALSAEIKALMGEEYFYFYDAAAPIVEKDSIDMSKVYLASRYDKGEAAYLNCPMTEEEFNAFYDALVSAEVAQLKEFEKEVYFEGCMPIEVMMKRGKQTALFGPMKPVGLVNPHTGELPYAVVQLRQDNAAGTLYNLVGFQTHLKWGEQKRVFSMIPGLENAEFVRYGVMHRNTFINSPRLLKPTYQLKTNENLFFAGQMTGVEGYVESAASGLIAGINAARKAKGEELVVLPETSTIGSMAHYVTNADPKHFQPMNANFGLLPALGQKIRNKKEKNEALANRALASIAEFVKEYGASKAGAGSIE</sequence>
<dbReference type="Pfam" id="PF01134">
    <property type="entry name" value="GIDA"/>
    <property type="match status" value="1"/>
</dbReference>
<evidence type="ECO:0000256" key="1">
    <source>
        <dbReference type="ARBA" id="ARBA00001974"/>
    </source>
</evidence>
<dbReference type="SUPFAM" id="SSF51905">
    <property type="entry name" value="FAD/NAD(P)-binding domain"/>
    <property type="match status" value="1"/>
</dbReference>
<dbReference type="InterPro" id="IPR004417">
    <property type="entry name" value="TrmFO"/>
</dbReference>
<proteinExistence type="inferred from homology"/>
<protein>
    <recommendedName>
        <fullName evidence="10">Methylenetetrahydrofolate--tRNA-(uracil-5-)-methyltransferase TrmFO</fullName>
        <ecNumber evidence="10">2.1.1.74</ecNumber>
    </recommendedName>
    <alternativeName>
        <fullName evidence="10">Folate-dependent tRNA (uracil-5-)-methyltransferase</fullName>
    </alternativeName>
    <alternativeName>
        <fullName evidence="10">Folate-dependent tRNA(M-5-U54)-methyltransferase</fullName>
    </alternativeName>
</protein>
<dbReference type="InterPro" id="IPR020595">
    <property type="entry name" value="MnmG-rel_CS"/>
</dbReference>
<dbReference type="InterPro" id="IPR036188">
    <property type="entry name" value="FAD/NAD-bd_sf"/>
</dbReference>
<keyword evidence="8 10" id="KW-0521">NADP</keyword>
<evidence type="ECO:0000256" key="2">
    <source>
        <dbReference type="ARBA" id="ARBA00022490"/>
    </source>
</evidence>
<dbReference type="HAMAP" id="MF_01037">
    <property type="entry name" value="TrmFO"/>
    <property type="match status" value="1"/>
</dbReference>
<comment type="catalytic activity">
    <reaction evidence="10">
        <text>uridine(54) in tRNA + (6R)-5,10-methylene-5,6,7,8-tetrahydrofolate + NADH + H(+) = 5-methyluridine(54) in tRNA + (6S)-5,6,7,8-tetrahydrofolate + NAD(+)</text>
        <dbReference type="Rhea" id="RHEA:16873"/>
        <dbReference type="Rhea" id="RHEA-COMP:10167"/>
        <dbReference type="Rhea" id="RHEA-COMP:10193"/>
        <dbReference type="ChEBI" id="CHEBI:15378"/>
        <dbReference type="ChEBI" id="CHEBI:15636"/>
        <dbReference type="ChEBI" id="CHEBI:57453"/>
        <dbReference type="ChEBI" id="CHEBI:57540"/>
        <dbReference type="ChEBI" id="CHEBI:57945"/>
        <dbReference type="ChEBI" id="CHEBI:65315"/>
        <dbReference type="ChEBI" id="CHEBI:74447"/>
        <dbReference type="EC" id="2.1.1.74"/>
    </reaction>
</comment>
<keyword evidence="13" id="KW-1185">Reference proteome</keyword>
<evidence type="ECO:0000313" key="12">
    <source>
        <dbReference type="EMBL" id="GIO66815.1"/>
    </source>
</evidence>
<reference evidence="12 13" key="1">
    <citation type="submission" date="2021-03" db="EMBL/GenBank/DDBJ databases">
        <title>Antimicrobial resistance genes in bacteria isolated from Japanese honey, and their potential for conferring macrolide and lincosamide resistance in the American foulbrood pathogen Paenibacillus larvae.</title>
        <authorList>
            <person name="Okamoto M."/>
            <person name="Kumagai M."/>
            <person name="Kanamori H."/>
            <person name="Takamatsu D."/>
        </authorList>
    </citation>
    <scope>NUCLEOTIDE SEQUENCE [LARGE SCALE GENOMIC DNA]</scope>
    <source>
        <strain evidence="12 13">J21TS3</strain>
    </source>
</reference>
<evidence type="ECO:0000259" key="11">
    <source>
        <dbReference type="Pfam" id="PF01134"/>
    </source>
</evidence>
<dbReference type="EC" id="2.1.1.74" evidence="10"/>
<dbReference type="InterPro" id="IPR002218">
    <property type="entry name" value="MnmG-rel"/>
</dbReference>
<evidence type="ECO:0000256" key="10">
    <source>
        <dbReference type="HAMAP-Rule" id="MF_01037"/>
    </source>
</evidence>
<dbReference type="NCBIfam" id="TIGR00137">
    <property type="entry name" value="gid_trmFO"/>
    <property type="match status" value="1"/>
</dbReference>
<keyword evidence="5 10" id="KW-0808">Transferase</keyword>
<dbReference type="EMBL" id="BORW01000006">
    <property type="protein sequence ID" value="GIO66815.1"/>
    <property type="molecule type" value="Genomic_DNA"/>
</dbReference>
<evidence type="ECO:0000256" key="8">
    <source>
        <dbReference type="ARBA" id="ARBA00022857"/>
    </source>
</evidence>
<dbReference type="Gene3D" id="3.50.50.60">
    <property type="entry name" value="FAD/NAD(P)-binding domain"/>
    <property type="match status" value="2"/>
</dbReference>
<comment type="subcellular location">
    <subcellularLocation>
        <location evidence="10">Cytoplasm</location>
    </subcellularLocation>
</comment>
<keyword evidence="3 10" id="KW-0489">Methyltransferase</keyword>
<accession>A0ABQ4LU64</accession>
<dbReference type="PANTHER" id="PTHR11806:SF2">
    <property type="entry name" value="METHYLENETETRAHYDROFOLATE--TRNA-(URACIL-5-)-METHYLTRANSFERASE TRMFO"/>
    <property type="match status" value="1"/>
</dbReference>
<evidence type="ECO:0000256" key="7">
    <source>
        <dbReference type="ARBA" id="ARBA00022827"/>
    </source>
</evidence>
<evidence type="ECO:0000313" key="13">
    <source>
        <dbReference type="Proteomes" id="UP000680638"/>
    </source>
</evidence>
<name>A0ABQ4LU64_9BACL</name>
<comment type="similarity">
    <text evidence="10">Belongs to the MnmG family. TrmFO subfamily.</text>
</comment>
<dbReference type="NCBIfam" id="NF003739">
    <property type="entry name" value="PRK05335.1"/>
    <property type="match status" value="1"/>
</dbReference>
<keyword evidence="7 10" id="KW-0274">FAD</keyword>
<gene>
    <name evidence="10 12" type="primary">trmFO</name>
    <name evidence="12" type="ORF">J21TS3_16360</name>
</gene>
<keyword evidence="4 10" id="KW-0285">Flavoprotein</keyword>
<dbReference type="Proteomes" id="UP000680638">
    <property type="component" value="Unassembled WGS sequence"/>
</dbReference>
<evidence type="ECO:0000256" key="6">
    <source>
        <dbReference type="ARBA" id="ARBA00022694"/>
    </source>
</evidence>
<evidence type="ECO:0000256" key="5">
    <source>
        <dbReference type="ARBA" id="ARBA00022679"/>
    </source>
</evidence>
<feature type="domain" description="MnmG N-terminal" evidence="11">
    <location>
        <begin position="8"/>
        <end position="372"/>
    </location>
</feature>
<keyword evidence="2 10" id="KW-0963">Cytoplasm</keyword>
<comment type="cofactor">
    <cofactor evidence="1 10">
        <name>FAD</name>
        <dbReference type="ChEBI" id="CHEBI:57692"/>
    </cofactor>
</comment>
<evidence type="ECO:0000256" key="9">
    <source>
        <dbReference type="ARBA" id="ARBA00023027"/>
    </source>
</evidence>
<evidence type="ECO:0000256" key="3">
    <source>
        <dbReference type="ARBA" id="ARBA00022603"/>
    </source>
</evidence>
<comment type="caution">
    <text evidence="12">The sequence shown here is derived from an EMBL/GenBank/DDBJ whole genome shotgun (WGS) entry which is preliminary data.</text>
</comment>
<organism evidence="12 13">
    <name type="scientific">Paenibacillus cookii</name>
    <dbReference type="NCBI Taxonomy" id="157839"/>
    <lineage>
        <taxon>Bacteria</taxon>
        <taxon>Bacillati</taxon>
        <taxon>Bacillota</taxon>
        <taxon>Bacilli</taxon>
        <taxon>Bacillales</taxon>
        <taxon>Paenibacillaceae</taxon>
        <taxon>Paenibacillus</taxon>
    </lineage>
</organism>
<feature type="binding site" evidence="10">
    <location>
        <begin position="13"/>
        <end position="18"/>
    </location>
    <ligand>
        <name>FAD</name>
        <dbReference type="ChEBI" id="CHEBI:57692"/>
    </ligand>
</feature>
<keyword evidence="6 10" id="KW-0819">tRNA processing</keyword>
<keyword evidence="9 10" id="KW-0520">NAD</keyword>
<dbReference type="PROSITE" id="PS01281">
    <property type="entry name" value="GIDA_2"/>
    <property type="match status" value="1"/>
</dbReference>